<evidence type="ECO:0000256" key="2">
    <source>
        <dbReference type="SAM" id="Phobius"/>
    </source>
</evidence>
<sequence length="235" mass="24825">MPAIMVPQVTTTTVFPSASATSSVSRSSGSKVPVAAIAGGTSAGALLAIALVIFWTVWGRSIKRAKAKQQKEADKLRITKQNTLKNATAFSKPRSYSYKPLFQWSPSEATRVKFLAPDGSIASPRKTTPSHPKPLVPARGSHITSAPTLQPLPPAQLATTDYDYAESAEGNSQIYALVAALRSGSHRLSSASSWSRFSKSTGNRGSDARFSQATSGSSYSQASVNRSTNSVGLAY</sequence>
<reference evidence="3 4" key="1">
    <citation type="journal article" date="2020" name="ISME J.">
        <title>Uncovering the hidden diversity of litter-decomposition mechanisms in mushroom-forming fungi.</title>
        <authorList>
            <person name="Floudas D."/>
            <person name="Bentzer J."/>
            <person name="Ahren D."/>
            <person name="Johansson T."/>
            <person name="Persson P."/>
            <person name="Tunlid A."/>
        </authorList>
    </citation>
    <scope>NUCLEOTIDE SEQUENCE [LARGE SCALE GENOMIC DNA]</scope>
    <source>
        <strain evidence="3 4">CBS 406.79</strain>
    </source>
</reference>
<comment type="caution">
    <text evidence="3">The sequence shown here is derived from an EMBL/GenBank/DDBJ whole genome shotgun (WGS) entry which is preliminary data.</text>
</comment>
<accession>A0A8H5HYF0</accession>
<proteinExistence type="predicted"/>
<feature type="region of interest" description="Disordered" evidence="1">
    <location>
        <begin position="192"/>
        <end position="235"/>
    </location>
</feature>
<name>A0A8H5HYF0_9AGAR</name>
<keyword evidence="2" id="KW-0812">Transmembrane</keyword>
<organism evidence="3 4">
    <name type="scientific">Collybiopsis confluens</name>
    <dbReference type="NCBI Taxonomy" id="2823264"/>
    <lineage>
        <taxon>Eukaryota</taxon>
        <taxon>Fungi</taxon>
        <taxon>Dikarya</taxon>
        <taxon>Basidiomycota</taxon>
        <taxon>Agaricomycotina</taxon>
        <taxon>Agaricomycetes</taxon>
        <taxon>Agaricomycetidae</taxon>
        <taxon>Agaricales</taxon>
        <taxon>Marasmiineae</taxon>
        <taxon>Omphalotaceae</taxon>
        <taxon>Collybiopsis</taxon>
    </lineage>
</organism>
<keyword evidence="2" id="KW-1133">Transmembrane helix</keyword>
<feature type="transmembrane region" description="Helical" evidence="2">
    <location>
        <begin position="36"/>
        <end position="58"/>
    </location>
</feature>
<dbReference type="Proteomes" id="UP000518752">
    <property type="component" value="Unassembled WGS sequence"/>
</dbReference>
<dbReference type="EMBL" id="JAACJN010000008">
    <property type="protein sequence ID" value="KAF5391846.1"/>
    <property type="molecule type" value="Genomic_DNA"/>
</dbReference>
<evidence type="ECO:0000256" key="1">
    <source>
        <dbReference type="SAM" id="MobiDB-lite"/>
    </source>
</evidence>
<evidence type="ECO:0000313" key="3">
    <source>
        <dbReference type="EMBL" id="KAF5391846.1"/>
    </source>
</evidence>
<keyword evidence="4" id="KW-1185">Reference proteome</keyword>
<gene>
    <name evidence="3" type="ORF">D9757_001623</name>
</gene>
<keyword evidence="2" id="KW-0472">Membrane</keyword>
<protein>
    <submittedName>
        <fullName evidence="3">Uncharacterized protein</fullName>
    </submittedName>
</protein>
<dbReference type="OrthoDB" id="3244253at2759"/>
<feature type="region of interest" description="Disordered" evidence="1">
    <location>
        <begin position="118"/>
        <end position="152"/>
    </location>
</feature>
<dbReference type="AlphaFoldDB" id="A0A8H5HYF0"/>
<evidence type="ECO:0000313" key="4">
    <source>
        <dbReference type="Proteomes" id="UP000518752"/>
    </source>
</evidence>
<feature type="compositionally biased region" description="Polar residues" evidence="1">
    <location>
        <begin position="201"/>
        <end position="235"/>
    </location>
</feature>